<dbReference type="EMBL" id="GBXM01037985">
    <property type="protein sequence ID" value="JAH70592.1"/>
    <property type="molecule type" value="Transcribed_RNA"/>
</dbReference>
<organism evidence="1">
    <name type="scientific">Anguilla anguilla</name>
    <name type="common">European freshwater eel</name>
    <name type="synonym">Muraena anguilla</name>
    <dbReference type="NCBI Taxonomy" id="7936"/>
    <lineage>
        <taxon>Eukaryota</taxon>
        <taxon>Metazoa</taxon>
        <taxon>Chordata</taxon>
        <taxon>Craniata</taxon>
        <taxon>Vertebrata</taxon>
        <taxon>Euteleostomi</taxon>
        <taxon>Actinopterygii</taxon>
        <taxon>Neopterygii</taxon>
        <taxon>Teleostei</taxon>
        <taxon>Anguilliformes</taxon>
        <taxon>Anguillidae</taxon>
        <taxon>Anguilla</taxon>
    </lineage>
</organism>
<name>A0A0E9UXQ0_ANGAN</name>
<evidence type="ECO:0000313" key="1">
    <source>
        <dbReference type="EMBL" id="JAH70592.1"/>
    </source>
</evidence>
<reference evidence="1" key="2">
    <citation type="journal article" date="2015" name="Fish Shellfish Immunol.">
        <title>Early steps in the European eel (Anguilla anguilla)-Vibrio vulnificus interaction in the gills: Role of the RtxA13 toxin.</title>
        <authorList>
            <person name="Callol A."/>
            <person name="Pajuelo D."/>
            <person name="Ebbesson L."/>
            <person name="Teles M."/>
            <person name="MacKenzie S."/>
            <person name="Amaro C."/>
        </authorList>
    </citation>
    <scope>NUCLEOTIDE SEQUENCE</scope>
</reference>
<sequence>MKTLRTSHRNTVRFSTLNKHYSTRGSSKKDKVHSFNTDAFAVL</sequence>
<reference evidence="1" key="1">
    <citation type="submission" date="2014-11" db="EMBL/GenBank/DDBJ databases">
        <authorList>
            <person name="Amaro Gonzalez C."/>
        </authorList>
    </citation>
    <scope>NUCLEOTIDE SEQUENCE</scope>
</reference>
<proteinExistence type="predicted"/>
<protein>
    <submittedName>
        <fullName evidence="1">Uncharacterized protein</fullName>
    </submittedName>
</protein>
<dbReference type="AlphaFoldDB" id="A0A0E9UXQ0"/>
<accession>A0A0E9UXQ0</accession>